<dbReference type="STRING" id="59895.A0A103XHK6"/>
<organism evidence="2 3">
    <name type="scientific">Cynara cardunculus var. scolymus</name>
    <name type="common">Globe artichoke</name>
    <name type="synonym">Cynara scolymus</name>
    <dbReference type="NCBI Taxonomy" id="59895"/>
    <lineage>
        <taxon>Eukaryota</taxon>
        <taxon>Viridiplantae</taxon>
        <taxon>Streptophyta</taxon>
        <taxon>Embryophyta</taxon>
        <taxon>Tracheophyta</taxon>
        <taxon>Spermatophyta</taxon>
        <taxon>Magnoliopsida</taxon>
        <taxon>eudicotyledons</taxon>
        <taxon>Gunneridae</taxon>
        <taxon>Pentapetalae</taxon>
        <taxon>asterids</taxon>
        <taxon>campanulids</taxon>
        <taxon>Asterales</taxon>
        <taxon>Asteraceae</taxon>
        <taxon>Carduoideae</taxon>
        <taxon>Cardueae</taxon>
        <taxon>Carduinae</taxon>
        <taxon>Cynara</taxon>
    </lineage>
</organism>
<feature type="region of interest" description="Disordered" evidence="1">
    <location>
        <begin position="450"/>
        <end position="476"/>
    </location>
</feature>
<feature type="region of interest" description="Disordered" evidence="1">
    <location>
        <begin position="299"/>
        <end position="325"/>
    </location>
</feature>
<comment type="caution">
    <text evidence="2">The sequence shown here is derived from an EMBL/GenBank/DDBJ whole genome shotgun (WGS) entry which is preliminary data.</text>
</comment>
<evidence type="ECO:0000313" key="3">
    <source>
        <dbReference type="Proteomes" id="UP000243975"/>
    </source>
</evidence>
<evidence type="ECO:0000256" key="1">
    <source>
        <dbReference type="SAM" id="MobiDB-lite"/>
    </source>
</evidence>
<dbReference type="EMBL" id="LEKV01005087">
    <property type="protein sequence ID" value="KVH90915.1"/>
    <property type="molecule type" value="Genomic_DNA"/>
</dbReference>
<dbReference type="OMA" id="ETECTDT"/>
<proteinExistence type="predicted"/>
<feature type="compositionally biased region" description="Polar residues" evidence="1">
    <location>
        <begin position="454"/>
        <end position="463"/>
    </location>
</feature>
<sequence length="699" mass="77427">METGLRSRKRKQHPSKSDPIGGIFTRSKEQIYLHRHRSGYARADSVRNRNVIQLRRTTPKSLVSQKASEATSDQITNQVSVKDLRARRVFSPTTISDEVVGVGTVGLEADLDVRESNSGKFNVLSSEGDAVCSELGVSDSVVNDLKARSENVADIYSIRESNVMEVDEFVQMTPTIAEPDQNKEVGEKNGMISVANEIIDAKGSMSKSQYSATSLRGRRRVFKSPSSFSYRRLLPYLKDFGKDDSPNFEIVEATLPEKVQKSSNMSPNKAACKDQEIDAVSDCSKLADGAFNNVKNSEKQYSNSVNPNSIRTIESSGSPDVGQKSHEDVFNHTLEEPEQTTPPDSDIYCKPKIDKSCGVLVKPTDAGTVRNCSNEGNDSISASKLVLKPCSRMKELQMPTSFSHRRLLPFLMSVSRDDSCASKANQSLKLGKAMEQKQQPMLFSQRISMEDSKTNGNSGQPSTADEKSDSPTSTLIPIDASCDRIKTDGLVSSEIVMDIDETDMECSRSTSQLDVKLQAEAVKFDSSIKLEQELPKSNSECVEEPTSKAISLCSTTRLETLSNIGTEHSIDTTNDFMRIRNSNSEEKQNTVNEITHQSSTQIVPLKSPGIEGENFRNGILKRTPRGCRGTCNCLNCTSFRLHAERSFEFSRNQMHDAEEVALELIKDLAHLRNILERTASDSNYFATLKEEQVPDPFII</sequence>
<feature type="region of interest" description="Disordered" evidence="1">
    <location>
        <begin position="1"/>
        <end position="24"/>
    </location>
</feature>
<feature type="compositionally biased region" description="Polar residues" evidence="1">
    <location>
        <begin position="299"/>
        <end position="318"/>
    </location>
</feature>
<dbReference type="PANTHER" id="PTHR34461">
    <property type="entry name" value="EXPRESSED PROTEIN"/>
    <property type="match status" value="1"/>
</dbReference>
<evidence type="ECO:0000313" key="2">
    <source>
        <dbReference type="EMBL" id="KVH90915.1"/>
    </source>
</evidence>
<gene>
    <name evidence="2" type="ORF">Ccrd_007032</name>
</gene>
<dbReference type="AlphaFoldDB" id="A0A103XHK6"/>
<protein>
    <submittedName>
        <fullName evidence="2">Uncharacterized protein</fullName>
    </submittedName>
</protein>
<keyword evidence="3" id="KW-1185">Reference proteome</keyword>
<dbReference type="Proteomes" id="UP000243975">
    <property type="component" value="Unassembled WGS sequence"/>
</dbReference>
<dbReference type="Gramene" id="KVH90915">
    <property type="protein sequence ID" value="KVH90915"/>
    <property type="gene ID" value="Ccrd_007032"/>
</dbReference>
<feature type="compositionally biased region" description="Basic residues" evidence="1">
    <location>
        <begin position="1"/>
        <end position="14"/>
    </location>
</feature>
<name>A0A103XHK6_CYNCS</name>
<accession>A0A103XHK6</accession>
<reference evidence="2 3" key="1">
    <citation type="journal article" date="2016" name="Sci. Rep.">
        <title>The genome sequence of the outbreeding globe artichoke constructed de novo incorporating a phase-aware low-pass sequencing strategy of F1 progeny.</title>
        <authorList>
            <person name="Scaglione D."/>
            <person name="Reyes-Chin-Wo S."/>
            <person name="Acquadro A."/>
            <person name="Froenicke L."/>
            <person name="Portis E."/>
            <person name="Beitel C."/>
            <person name="Tirone M."/>
            <person name="Mauro R."/>
            <person name="Lo Monaco A."/>
            <person name="Mauromicale G."/>
            <person name="Faccioli P."/>
            <person name="Cattivelli L."/>
            <person name="Rieseberg L."/>
            <person name="Michelmore R."/>
            <person name="Lanteri S."/>
        </authorList>
    </citation>
    <scope>NUCLEOTIDE SEQUENCE [LARGE SCALE GENOMIC DNA]</scope>
    <source>
        <strain evidence="2">2C</strain>
    </source>
</reference>
<dbReference type="PANTHER" id="PTHR34461:SF4">
    <property type="entry name" value="OS01G0101800 PROTEIN"/>
    <property type="match status" value="1"/>
</dbReference>